<evidence type="ECO:0000313" key="4">
    <source>
        <dbReference type="EMBL" id="PPK52857.1"/>
    </source>
</evidence>
<keyword evidence="1" id="KW-0812">Transmembrane</keyword>
<feature type="transmembrane region" description="Helical" evidence="1">
    <location>
        <begin position="146"/>
        <end position="165"/>
    </location>
</feature>
<feature type="chain" id="PRO_5015732889" evidence="2">
    <location>
        <begin position="21"/>
        <end position="286"/>
    </location>
</feature>
<keyword evidence="1" id="KW-1133">Transmembrane helix</keyword>
<sequence>MKKSNNVGGMSGLAASAVTAAALANGDSTRHQTKYLQNTLPNQMANMNAWQRIWQLRAWAIGLLVLGGIDYALYKGLENQSLPTFLGEISFIWVPLMFFMVPFFYLITGIPLSMSYMNSKMRARFFDPGTAAWNAAGQHPGGAAGLFSWFMRALFFVPILLPLFIMQDIVELLRTVATGGKHKFHTSKGHYFEKQKRQYRYLVEHQSKYRAEEFLRDSTMAMYFPATVKMPTMSEWLKGRYRAAIIPAMERRYGPLLPKSAPRTMPKEKHIVDHSFDKVKVKPIKL</sequence>
<keyword evidence="2" id="KW-0732">Signal</keyword>
<dbReference type="Proteomes" id="UP000239446">
    <property type="component" value="Unassembled WGS sequence"/>
</dbReference>
<feature type="signal peptide" evidence="2">
    <location>
        <begin position="1"/>
        <end position="20"/>
    </location>
</feature>
<proteinExistence type="predicted"/>
<feature type="transmembrane region" description="Helical" evidence="1">
    <location>
        <begin position="54"/>
        <end position="73"/>
    </location>
</feature>
<dbReference type="RefSeq" id="WP_104417210.1">
    <property type="nucleotide sequence ID" value="NZ_PTIT01000030.1"/>
</dbReference>
<keyword evidence="6" id="KW-1185">Reference proteome</keyword>
<gene>
    <name evidence="4" type="ORF">B0H24_10313</name>
    <name evidence="3" type="ORF">BY455_1303</name>
</gene>
<name>A0A2S6G3D8_9GAMM</name>
<evidence type="ECO:0000256" key="2">
    <source>
        <dbReference type="SAM" id="SignalP"/>
    </source>
</evidence>
<dbReference type="OrthoDB" id="6374510at2"/>
<accession>A0A2S6G3D8</accession>
<reference evidence="3 6" key="1">
    <citation type="submission" date="2018-02" db="EMBL/GenBank/DDBJ databases">
        <title>Deep subsurface shale carbon reservoir microbial communities from Ohio and West Virginia, USA.</title>
        <authorList>
            <person name="Wrighton K."/>
        </authorList>
    </citation>
    <scope>NUCLEOTIDE SEQUENCE [LARGE SCALE GENOMIC DNA]</scope>
    <source>
        <strain evidence="3 6">UTICA-S1B6</strain>
    </source>
</reference>
<dbReference type="AlphaFoldDB" id="A0A2S6G3D8"/>
<dbReference type="EMBL" id="PTIU01000031">
    <property type="protein sequence ID" value="PPK52857.1"/>
    <property type="molecule type" value="Genomic_DNA"/>
</dbReference>
<keyword evidence="1" id="KW-0472">Membrane</keyword>
<evidence type="ECO:0000256" key="1">
    <source>
        <dbReference type="SAM" id="Phobius"/>
    </source>
</evidence>
<comment type="caution">
    <text evidence="4">The sequence shown here is derived from an EMBL/GenBank/DDBJ whole genome shotgun (WGS) entry which is preliminary data.</text>
</comment>
<reference evidence="4 5" key="2">
    <citation type="submission" date="2018-02" db="EMBL/GenBank/DDBJ databases">
        <title>Subsurface microbial communities from deep shales in Ohio and West Virginia, USA.</title>
        <authorList>
            <person name="Wrighton K."/>
        </authorList>
    </citation>
    <scope>NUCLEOTIDE SEQUENCE [LARGE SCALE GENOMIC DNA]</scope>
    <source>
        <strain evidence="4 5">UTICA-S1B9</strain>
    </source>
</reference>
<evidence type="ECO:0000313" key="6">
    <source>
        <dbReference type="Proteomes" id="UP000239648"/>
    </source>
</evidence>
<dbReference type="Proteomes" id="UP000239648">
    <property type="component" value="Unassembled WGS sequence"/>
</dbReference>
<organism evidence="4 5">
    <name type="scientific">Marinobacter persicus</name>
    <dbReference type="NCBI Taxonomy" id="930118"/>
    <lineage>
        <taxon>Bacteria</taxon>
        <taxon>Pseudomonadati</taxon>
        <taxon>Pseudomonadota</taxon>
        <taxon>Gammaproteobacteria</taxon>
        <taxon>Pseudomonadales</taxon>
        <taxon>Marinobacteraceae</taxon>
        <taxon>Marinobacter</taxon>
    </lineage>
</organism>
<evidence type="ECO:0000313" key="3">
    <source>
        <dbReference type="EMBL" id="PPK50232.1"/>
    </source>
</evidence>
<evidence type="ECO:0000313" key="5">
    <source>
        <dbReference type="Proteomes" id="UP000239446"/>
    </source>
</evidence>
<feature type="transmembrane region" description="Helical" evidence="1">
    <location>
        <begin position="85"/>
        <end position="107"/>
    </location>
</feature>
<protein>
    <submittedName>
        <fullName evidence="4">Uncharacterized protein</fullName>
    </submittedName>
</protein>
<dbReference type="EMBL" id="PTIT01000030">
    <property type="protein sequence ID" value="PPK50232.1"/>
    <property type="molecule type" value="Genomic_DNA"/>
</dbReference>